<gene>
    <name evidence="4" type="primary">mak16</name>
    <name evidence="4" type="ORF">CPARA_2gp208</name>
</gene>
<feature type="domain" description="Ribosomal eL28/Mak16" evidence="3">
    <location>
        <begin position="7"/>
        <end position="120"/>
    </location>
</feature>
<dbReference type="PANTHER" id="PTHR23405:SF4">
    <property type="entry name" value="PROTEIN MAK16 HOMOLOG"/>
    <property type="match status" value="1"/>
</dbReference>
<dbReference type="GO" id="GO:0005730">
    <property type="term" value="C:nucleolus"/>
    <property type="evidence" value="ECO:0007669"/>
    <property type="project" value="TreeGrafter"/>
</dbReference>
<sequence length="207" mass="24708">MNHDPGLIWTLIGKNKFCSFKYKLSTDKFLCKNKFNLVGYCSKKFCPLSNNNYATVIEKNGNLFLYYKKSSYTNFPSKMWKKIRLSRNLIKAIQQIDLNLVLWPHFFVIKTKLRLIKLIQFLIRSKMKYNNLGVKFKFKILNNVPDTIQLFEKATCEKLVEEELLNRLHMGVYGKMYAYKHFSYIEEIKKKSMDSYLVQKNFYKIIA</sequence>
<dbReference type="SMR" id="F2HHS0"/>
<dbReference type="InterPro" id="IPR029004">
    <property type="entry name" value="Ribosomal_eL28/Mak16"/>
</dbReference>
<accession>F2HHS0</accession>
<name>F2HHS0_9CRYP</name>
<dbReference type="GeneID" id="10447271"/>
<dbReference type="GO" id="GO:0030687">
    <property type="term" value="C:preribosome, large subunit precursor"/>
    <property type="evidence" value="ECO:0007669"/>
    <property type="project" value="TreeGrafter"/>
</dbReference>
<evidence type="ECO:0000259" key="3">
    <source>
        <dbReference type="Pfam" id="PF01778"/>
    </source>
</evidence>
<comment type="subcellular location">
    <subcellularLocation>
        <location evidence="1">Nucleus</location>
    </subcellularLocation>
</comment>
<organism evidence="4 5">
    <name type="scientific">Cryptomonas paramaecium</name>
    <dbReference type="NCBI Taxonomy" id="2898"/>
    <lineage>
        <taxon>Eukaryota</taxon>
        <taxon>Cryptophyceae</taxon>
        <taxon>Cryptomonadales</taxon>
        <taxon>Cryptomonadaceae</taxon>
        <taxon>Cryptomonas</taxon>
    </lineage>
</organism>
<dbReference type="AlphaFoldDB" id="F2HHS0"/>
<dbReference type="PANTHER" id="PTHR23405">
    <property type="entry name" value="MAINTENANCE OF KILLER 16 MAK16 PROTEIN-RELATED"/>
    <property type="match status" value="1"/>
</dbReference>
<dbReference type="Gene3D" id="3.30.390.110">
    <property type="match status" value="1"/>
</dbReference>
<dbReference type="GO" id="GO:0000460">
    <property type="term" value="P:maturation of 5.8S rRNA"/>
    <property type="evidence" value="ECO:0007669"/>
    <property type="project" value="TreeGrafter"/>
</dbReference>
<proteinExistence type="predicted"/>
<keyword evidence="2" id="KW-0539">Nucleus</keyword>
<keyword evidence="4" id="KW-0542">Nucleomorph</keyword>
<reference evidence="4 5" key="1">
    <citation type="journal article" date="2011" name="Genome Biol. Evol.">
        <title>Complete nucleomorph genome sequence of the nonphotosynthetic alga Cryptomonas paramecium reveals a core nucleomorph gene set.</title>
        <authorList>
            <person name="Tanifuji G."/>
            <person name="Onodera N.T."/>
            <person name="Wheeler T.J."/>
            <person name="Dlutek M."/>
            <person name="Donaher N."/>
            <person name="Archibald J.M."/>
        </authorList>
    </citation>
    <scope>NUCLEOTIDE SEQUENCE [LARGE SCALE GENOMIC DNA]</scope>
    <source>
        <strain evidence="4 5">CCAP977/2A</strain>
    </source>
</reference>
<evidence type="ECO:0000256" key="2">
    <source>
        <dbReference type="ARBA" id="ARBA00023242"/>
    </source>
</evidence>
<dbReference type="EMBL" id="CP002173">
    <property type="protein sequence ID" value="AEA38866.1"/>
    <property type="molecule type" value="Genomic_DNA"/>
</dbReference>
<evidence type="ECO:0000313" key="5">
    <source>
        <dbReference type="Proteomes" id="UP000243423"/>
    </source>
</evidence>
<dbReference type="Pfam" id="PF01778">
    <property type="entry name" value="Ribosomal_L28e"/>
    <property type="match status" value="1"/>
</dbReference>
<evidence type="ECO:0000256" key="1">
    <source>
        <dbReference type="ARBA" id="ARBA00004123"/>
    </source>
</evidence>
<protein>
    <submittedName>
        <fullName evidence="4">Maintenance of killer 16, mak16-like protein</fullName>
    </submittedName>
</protein>
<evidence type="ECO:0000313" key="4">
    <source>
        <dbReference type="EMBL" id="AEA38866.1"/>
    </source>
</evidence>
<dbReference type="RefSeq" id="XP_003239764.1">
    <property type="nucleotide sequence ID" value="XM_003239716.1"/>
</dbReference>
<geneLocation type="nucleomorph" evidence="4"/>
<dbReference type="GO" id="GO:0000470">
    <property type="term" value="P:maturation of LSU-rRNA"/>
    <property type="evidence" value="ECO:0007669"/>
    <property type="project" value="TreeGrafter"/>
</dbReference>
<dbReference type="Proteomes" id="UP000243423">
    <property type="component" value="Nucleomorph 2"/>
</dbReference>